<dbReference type="RefSeq" id="WP_091649869.1">
    <property type="nucleotide sequence ID" value="NZ_FNHQ01000012.1"/>
</dbReference>
<dbReference type="STRING" id="349095.SAMN05660299_01419"/>
<keyword evidence="3" id="KW-1185">Reference proteome</keyword>
<evidence type="ECO:0000256" key="1">
    <source>
        <dbReference type="SAM" id="Phobius"/>
    </source>
</evidence>
<organism evidence="2 3">
    <name type="scientific">Megasphaera paucivorans</name>
    <dbReference type="NCBI Taxonomy" id="349095"/>
    <lineage>
        <taxon>Bacteria</taxon>
        <taxon>Bacillati</taxon>
        <taxon>Bacillota</taxon>
        <taxon>Negativicutes</taxon>
        <taxon>Veillonellales</taxon>
        <taxon>Veillonellaceae</taxon>
        <taxon>Megasphaera</taxon>
    </lineage>
</organism>
<gene>
    <name evidence="2" type="ORF">SAMN05660299_01419</name>
</gene>
<sequence length="66" mass="6932">MDISTLIVGSIVILAAVYMIRHFRDIVRGKSGCSCGTSSCSACQAKHVSGNADTTTALPPCCRDKN</sequence>
<dbReference type="AlphaFoldDB" id="A0A1G9VID2"/>
<protein>
    <submittedName>
        <fullName evidence="2">Virus attachment protein p12 family protein</fullName>
    </submittedName>
</protein>
<dbReference type="EMBL" id="FNHQ01000012">
    <property type="protein sequence ID" value="SDM71876.1"/>
    <property type="molecule type" value="Genomic_DNA"/>
</dbReference>
<evidence type="ECO:0000313" key="2">
    <source>
        <dbReference type="EMBL" id="SDM71876.1"/>
    </source>
</evidence>
<keyword evidence="1" id="KW-0812">Transmembrane</keyword>
<keyword evidence="1" id="KW-0472">Membrane</keyword>
<reference evidence="2 3" key="1">
    <citation type="submission" date="2016-10" db="EMBL/GenBank/DDBJ databases">
        <authorList>
            <person name="de Groot N.N."/>
        </authorList>
    </citation>
    <scope>NUCLEOTIDE SEQUENCE [LARGE SCALE GENOMIC DNA]</scope>
    <source>
        <strain evidence="2 3">DSM 16981</strain>
    </source>
</reference>
<keyword evidence="1" id="KW-1133">Transmembrane helix</keyword>
<dbReference type="Pfam" id="PF12669">
    <property type="entry name" value="FeoB_associated"/>
    <property type="match status" value="1"/>
</dbReference>
<dbReference type="Proteomes" id="UP000199309">
    <property type="component" value="Unassembled WGS sequence"/>
</dbReference>
<evidence type="ECO:0000313" key="3">
    <source>
        <dbReference type="Proteomes" id="UP000199309"/>
    </source>
</evidence>
<feature type="transmembrane region" description="Helical" evidence="1">
    <location>
        <begin position="6"/>
        <end position="23"/>
    </location>
</feature>
<accession>A0A1G9VID2</accession>
<name>A0A1G9VID2_9FIRM</name>
<proteinExistence type="predicted"/>